<dbReference type="SUPFAM" id="SSF103642">
    <property type="entry name" value="Sec-C motif"/>
    <property type="match status" value="1"/>
</dbReference>
<evidence type="ECO:0000259" key="1">
    <source>
        <dbReference type="Pfam" id="PF19348"/>
    </source>
</evidence>
<gene>
    <name evidence="2" type="ORF">UFOPK1908_01094</name>
    <name evidence="3" type="ORF">UFOPK3576_01456</name>
</gene>
<evidence type="ECO:0000313" key="2">
    <source>
        <dbReference type="EMBL" id="CAB4624644.1"/>
    </source>
</evidence>
<organism evidence="3">
    <name type="scientific">freshwater metagenome</name>
    <dbReference type="NCBI Taxonomy" id="449393"/>
    <lineage>
        <taxon>unclassified sequences</taxon>
        <taxon>metagenomes</taxon>
        <taxon>ecological metagenomes</taxon>
    </lineage>
</organism>
<reference evidence="3" key="1">
    <citation type="submission" date="2020-05" db="EMBL/GenBank/DDBJ databases">
        <authorList>
            <person name="Chiriac C."/>
            <person name="Salcher M."/>
            <person name="Ghai R."/>
            <person name="Kavagutti S V."/>
        </authorList>
    </citation>
    <scope>NUCLEOTIDE SEQUENCE</scope>
</reference>
<dbReference type="Gene3D" id="3.10.450.50">
    <property type="match status" value="1"/>
</dbReference>
<dbReference type="InterPro" id="IPR004027">
    <property type="entry name" value="SEC_C_motif"/>
</dbReference>
<dbReference type="EMBL" id="CAFBMO010000083">
    <property type="protein sequence ID" value="CAB4916613.1"/>
    <property type="molecule type" value="Genomic_DNA"/>
</dbReference>
<sequence length="324" mass="34346">MAKKKVRAGSAAVATDGVVPVVGMREPCPCGSGRRYKACHGKVDEVIETTRPFEGFASECDIVALRELVPSATAALTLRSDAVSATGASAGARKVTLATVLPNAYPGLVRMDGEILLGLQVNTSSGNASRDLALVLAAALDAEPGTPIEAPRDATSALRLQDLIDGSAPLDVQVHDGFDFWVDKAEMTDEVRESLERASSYAHPTLKLSSVDAAYWCQMGEKEHLRWSMPIAEEQLLNALARLDAAGQSSLGEDTKLVGMFRAHGIVVPVWDLPLGFGAAACEAPAAAFLTRLNAALAIDTPLTDAERRARSLLTTKQVTLRQQ</sequence>
<evidence type="ECO:0000313" key="3">
    <source>
        <dbReference type="EMBL" id="CAB4916613.1"/>
    </source>
</evidence>
<name>A0A6J7HHQ7_9ZZZZ</name>
<feature type="domain" description="DUF5926" evidence="1">
    <location>
        <begin position="52"/>
        <end position="322"/>
    </location>
</feature>
<dbReference type="EMBL" id="CAEZVB010000055">
    <property type="protein sequence ID" value="CAB4624644.1"/>
    <property type="molecule type" value="Genomic_DNA"/>
</dbReference>
<protein>
    <submittedName>
        <fullName evidence="3">Unannotated protein</fullName>
    </submittedName>
</protein>
<accession>A0A6J7HHQ7</accession>
<dbReference type="InterPro" id="IPR045970">
    <property type="entry name" value="DUF5926"/>
</dbReference>
<dbReference type="Pfam" id="PF19348">
    <property type="entry name" value="DUF5926"/>
    <property type="match status" value="1"/>
</dbReference>
<dbReference type="AlphaFoldDB" id="A0A6J7HHQ7"/>
<proteinExistence type="predicted"/>
<dbReference type="Pfam" id="PF02810">
    <property type="entry name" value="SEC-C"/>
    <property type="match status" value="1"/>
</dbReference>